<dbReference type="RefSeq" id="WP_234711690.1">
    <property type="nucleotide sequence ID" value="NZ_BAYX01000005.1"/>
</dbReference>
<evidence type="ECO:0000313" key="1">
    <source>
        <dbReference type="EMBL" id="GAJ93163.1"/>
    </source>
</evidence>
<evidence type="ECO:0000313" key="2">
    <source>
        <dbReference type="Proteomes" id="UP000026941"/>
    </source>
</evidence>
<proteinExistence type="predicted"/>
<sequence length="145" mass="15429">MIWLDVAPEQPMDATLIKNALAAVLRVDTSAIEVVNDLSQAQDKAVLCVIHEGDGSDFSQVVSIYVTEELTPPSLLERGSQIAKFVQTAVLLPNDESANPYSFVLASPSGSLVNVLVDADQLDQHDRYVIVAYDGAPGCAEGGNT</sequence>
<dbReference type="AlphaFoldDB" id="A0AA87U882"/>
<dbReference type="EMBL" id="BAYX01000005">
    <property type="protein sequence ID" value="GAJ93163.1"/>
    <property type="molecule type" value="Genomic_DNA"/>
</dbReference>
<accession>A0AA87U882</accession>
<name>A0AA87U882_RHIRH</name>
<protein>
    <submittedName>
        <fullName evidence="1">Uncharacterized protein</fullName>
    </submittedName>
</protein>
<comment type="caution">
    <text evidence="1">The sequence shown here is derived from an EMBL/GenBank/DDBJ whole genome shotgun (WGS) entry which is preliminary data.</text>
</comment>
<dbReference type="Proteomes" id="UP000026941">
    <property type="component" value="Unassembled WGS sequence"/>
</dbReference>
<organism evidence="1 2">
    <name type="scientific">Rhizobium rhizogenes NBRC 13257</name>
    <dbReference type="NCBI Taxonomy" id="1220581"/>
    <lineage>
        <taxon>Bacteria</taxon>
        <taxon>Pseudomonadati</taxon>
        <taxon>Pseudomonadota</taxon>
        <taxon>Alphaproteobacteria</taxon>
        <taxon>Hyphomicrobiales</taxon>
        <taxon>Rhizobiaceae</taxon>
        <taxon>Rhizobium/Agrobacterium group</taxon>
        <taxon>Rhizobium</taxon>
    </lineage>
</organism>
<gene>
    <name evidence="1" type="ORF">RRH01S_05_02370</name>
</gene>
<reference evidence="1 2" key="1">
    <citation type="submission" date="2014-05" db="EMBL/GenBank/DDBJ databases">
        <title>Whole genome shotgun sequence of Rhizobium rhizogenes NBRC 13257.</title>
        <authorList>
            <person name="Katano-Makiyama Y."/>
            <person name="Hosoyama A."/>
            <person name="Hashimoto M."/>
            <person name="Hosoyama Y."/>
            <person name="Noguchi M."/>
            <person name="Tsuchikane K."/>
            <person name="Kimura A."/>
            <person name="Ohji S."/>
            <person name="Ichikawa N."/>
            <person name="Yamazoe A."/>
            <person name="Fujita N."/>
        </authorList>
    </citation>
    <scope>NUCLEOTIDE SEQUENCE [LARGE SCALE GENOMIC DNA]</scope>
    <source>
        <strain evidence="1 2">NBRC 13257</strain>
    </source>
</reference>